<comment type="caution">
    <text evidence="8">The sequence shown here is derived from an EMBL/GenBank/DDBJ whole genome shotgun (WGS) entry which is preliminary data.</text>
</comment>
<dbReference type="PRINTS" id="PR00868">
    <property type="entry name" value="DNAPOLI"/>
</dbReference>
<protein>
    <recommendedName>
        <fullName evidence="1">DNA-directed DNA polymerase</fullName>
        <ecNumber evidence="1">2.7.7.7</ecNumber>
    </recommendedName>
</protein>
<keyword evidence="4" id="KW-0239">DNA-directed DNA polymerase</keyword>
<dbReference type="PANTHER" id="PTHR10133:SF62">
    <property type="entry name" value="DNA POLYMERASE THETA"/>
    <property type="match status" value="1"/>
</dbReference>
<evidence type="ECO:0000256" key="4">
    <source>
        <dbReference type="ARBA" id="ARBA00022932"/>
    </source>
</evidence>
<dbReference type="InterPro" id="IPR012337">
    <property type="entry name" value="RNaseH-like_sf"/>
</dbReference>
<dbReference type="PANTHER" id="PTHR10133">
    <property type="entry name" value="DNA POLYMERASE I"/>
    <property type="match status" value="1"/>
</dbReference>
<feature type="compositionally biased region" description="Polar residues" evidence="6">
    <location>
        <begin position="196"/>
        <end position="208"/>
    </location>
</feature>
<keyword evidence="2" id="KW-0808">Transferase</keyword>
<dbReference type="SMART" id="SM00482">
    <property type="entry name" value="POLAc"/>
    <property type="match status" value="1"/>
</dbReference>
<dbReference type="Gene3D" id="1.10.150.20">
    <property type="entry name" value="5' to 3' exonuclease, C-terminal subdomain"/>
    <property type="match status" value="1"/>
</dbReference>
<feature type="domain" description="DNA-directed DNA polymerase family A palm" evidence="7">
    <location>
        <begin position="843"/>
        <end position="993"/>
    </location>
</feature>
<dbReference type="Proteomes" id="UP000235965">
    <property type="component" value="Unassembled WGS sequence"/>
</dbReference>
<feature type="region of interest" description="Disordered" evidence="6">
    <location>
        <begin position="364"/>
        <end position="419"/>
    </location>
</feature>
<dbReference type="InterPro" id="IPR036397">
    <property type="entry name" value="RNaseH_sf"/>
</dbReference>
<dbReference type="GO" id="GO:0003677">
    <property type="term" value="F:DNA binding"/>
    <property type="evidence" value="ECO:0007669"/>
    <property type="project" value="InterPro"/>
</dbReference>
<keyword evidence="3" id="KW-0548">Nucleotidyltransferase</keyword>
<evidence type="ECO:0000313" key="8">
    <source>
        <dbReference type="EMBL" id="PNF33561.1"/>
    </source>
</evidence>
<dbReference type="EC" id="2.7.7.7" evidence="1"/>
<dbReference type="AlphaFoldDB" id="A0A2J7QY99"/>
<accession>A0A2J7QY99</accession>
<evidence type="ECO:0000313" key="9">
    <source>
        <dbReference type="Proteomes" id="UP000235965"/>
    </source>
</evidence>
<feature type="non-terminal residue" evidence="8">
    <location>
        <position position="993"/>
    </location>
</feature>
<dbReference type="InterPro" id="IPR001098">
    <property type="entry name" value="DNA-dir_DNA_pol_A_palm_dom"/>
</dbReference>
<feature type="compositionally biased region" description="Low complexity" evidence="6">
    <location>
        <begin position="402"/>
        <end position="416"/>
    </location>
</feature>
<feature type="region of interest" description="Disordered" evidence="6">
    <location>
        <begin position="93"/>
        <end position="135"/>
    </location>
</feature>
<sequence length="993" mass="110427">MPPKRQHPDKQVHFTNVNQGVNPVRVNELLNAEDADCITDSFFEGAFDTYWDLDSKIAEIKREDKISLDLGLDKVGTSTGKTRTLPELRVLIPPSVSTTPTHKPDSKDEVTPADSSSLSQRLGDNSKGGKNVSQPPFIISNSFLEAAFNTIWEEKSECKEIKKEIDHVNQNVNSDAGSNISTKDVDTHSNLRHQQLSFDNKGTTGQSSSKEKKSGCGRRRSPRLLSAAADKEKGNSCESSVETVAKMKNSRGSLDAEEHNNCQKTHSLVPSVYPEVLKNKNRSISKRLDSGENLRDCRSQSLLGRRNNNADFPSSPCHVETEFVASAEPIVKELKSSPVHSPTVCKTKANKIFQFSSDSSDVEAEDDLITSSQDCEDSERKRGSGRLGKVRCKMSGRDIRSASKSPSHSSQQPSRALKPVSKLVMNEVHSRKAIMWDSINIVYVCGHERVWAAFQSELTSVHSSTMAIAVACERLSQLNSSESINSARIGDRIIGRRNKKLESTTQKKTMYYEDRIVSGIALCFGGKDVFYISLKQGDQNCVDLQCKLDLIQDLLARKHVCAFDLKEHVKALARCCGVMVDVTTGHDPKVADWLLEPEGREKNLHSMVLKYCGSSAGNVADLLGSYWGVGSAALDWRSPTSARLRACVEAALTWELVQAQHVSLEEKKLNRIYTETEMPALLCLAQMELNGIGFSRDKAERLHDVLKQQLKALEQHAYKLVGHTFSFTSSADVRKVLYRELGLTTSKLSSKHRCPSTSKEALMKIKQDHPLSGLILQWRKLNALVTKTLYPLLAPGQTSERMFTSSVIHTATGRISMHEPNLQNIPRDFEIVIDETKAEVPISISMRSAFVPGQGKVFVSADYCQLELRLLAHLAKDSILCSVLNSGSDVFRRVSAIWNQISETDVTTEQRQWAKQVCYGMIYGMGAKALGEQLQVEEREAAVFMDSFKNAYPGVKQFLLDTVAHCRKKGYAETLFGRRRYLPTIHSPNAAIR</sequence>
<dbReference type="Gene3D" id="1.20.1060.10">
    <property type="entry name" value="Taq DNA Polymerase, Chain T, domain 4"/>
    <property type="match status" value="1"/>
</dbReference>
<evidence type="ECO:0000256" key="1">
    <source>
        <dbReference type="ARBA" id="ARBA00012417"/>
    </source>
</evidence>
<dbReference type="InterPro" id="IPR019760">
    <property type="entry name" value="DNA-dir_DNA_pol_A_CS"/>
</dbReference>
<evidence type="ECO:0000256" key="5">
    <source>
        <dbReference type="ARBA" id="ARBA00049244"/>
    </source>
</evidence>
<dbReference type="GO" id="GO:0006261">
    <property type="term" value="P:DNA-templated DNA replication"/>
    <property type="evidence" value="ECO:0007669"/>
    <property type="project" value="InterPro"/>
</dbReference>
<dbReference type="CDD" id="cd08638">
    <property type="entry name" value="DNA_pol_A_theta"/>
    <property type="match status" value="1"/>
</dbReference>
<gene>
    <name evidence="8" type="ORF">B7P43_G17150</name>
</gene>
<dbReference type="OrthoDB" id="275278at2759"/>
<name>A0A2J7QY99_9NEOP</name>
<dbReference type="SUPFAM" id="SSF56672">
    <property type="entry name" value="DNA/RNA polymerases"/>
    <property type="match status" value="1"/>
</dbReference>
<dbReference type="InterPro" id="IPR002298">
    <property type="entry name" value="DNA_polymerase_A"/>
</dbReference>
<feature type="compositionally biased region" description="Polar residues" evidence="6">
    <location>
        <begin position="113"/>
        <end position="123"/>
    </location>
</feature>
<evidence type="ECO:0000259" key="7">
    <source>
        <dbReference type="SMART" id="SM00482"/>
    </source>
</evidence>
<dbReference type="PROSITE" id="PS00447">
    <property type="entry name" value="DNA_POLYMERASE_A"/>
    <property type="match status" value="1"/>
</dbReference>
<feature type="region of interest" description="Disordered" evidence="6">
    <location>
        <begin position="196"/>
        <end position="241"/>
    </location>
</feature>
<evidence type="ECO:0000256" key="2">
    <source>
        <dbReference type="ARBA" id="ARBA00022679"/>
    </source>
</evidence>
<dbReference type="EMBL" id="NEVH01009118">
    <property type="protein sequence ID" value="PNF33561.1"/>
    <property type="molecule type" value="Genomic_DNA"/>
</dbReference>
<dbReference type="GO" id="GO:0042575">
    <property type="term" value="C:DNA polymerase complex"/>
    <property type="evidence" value="ECO:0007669"/>
    <property type="project" value="UniProtKB-ARBA"/>
</dbReference>
<keyword evidence="9" id="KW-1185">Reference proteome</keyword>
<dbReference type="GO" id="GO:0097681">
    <property type="term" value="P:double-strand break repair via alternative nonhomologous end joining"/>
    <property type="evidence" value="ECO:0007669"/>
    <property type="project" value="TreeGrafter"/>
</dbReference>
<dbReference type="Pfam" id="PF00476">
    <property type="entry name" value="DNA_pol_A"/>
    <property type="match status" value="1"/>
</dbReference>
<dbReference type="Gene3D" id="3.30.420.10">
    <property type="entry name" value="Ribonuclease H-like superfamily/Ribonuclease H"/>
    <property type="match status" value="1"/>
</dbReference>
<dbReference type="FunFam" id="1.10.150.20:FF:000002">
    <property type="entry name" value="DNA polymerase I"/>
    <property type="match status" value="1"/>
</dbReference>
<dbReference type="InterPro" id="IPR043502">
    <property type="entry name" value="DNA/RNA_pol_sf"/>
</dbReference>
<dbReference type="GO" id="GO:0003887">
    <property type="term" value="F:DNA-directed DNA polymerase activity"/>
    <property type="evidence" value="ECO:0007669"/>
    <property type="project" value="UniProtKB-KW"/>
</dbReference>
<dbReference type="STRING" id="105785.A0A2J7QY99"/>
<comment type="catalytic activity">
    <reaction evidence="5">
        <text>DNA(n) + a 2'-deoxyribonucleoside 5'-triphosphate = DNA(n+1) + diphosphate</text>
        <dbReference type="Rhea" id="RHEA:22508"/>
        <dbReference type="Rhea" id="RHEA-COMP:17339"/>
        <dbReference type="Rhea" id="RHEA-COMP:17340"/>
        <dbReference type="ChEBI" id="CHEBI:33019"/>
        <dbReference type="ChEBI" id="CHEBI:61560"/>
        <dbReference type="ChEBI" id="CHEBI:173112"/>
        <dbReference type="EC" id="2.7.7.7"/>
    </reaction>
</comment>
<reference evidence="8 9" key="1">
    <citation type="submission" date="2017-12" db="EMBL/GenBank/DDBJ databases">
        <title>Hemimetabolous genomes reveal molecular basis of termite eusociality.</title>
        <authorList>
            <person name="Harrison M.C."/>
            <person name="Jongepier E."/>
            <person name="Robertson H.M."/>
            <person name="Arning N."/>
            <person name="Bitard-Feildel T."/>
            <person name="Chao H."/>
            <person name="Childers C.P."/>
            <person name="Dinh H."/>
            <person name="Doddapaneni H."/>
            <person name="Dugan S."/>
            <person name="Gowin J."/>
            <person name="Greiner C."/>
            <person name="Han Y."/>
            <person name="Hu H."/>
            <person name="Hughes D.S.T."/>
            <person name="Huylmans A.-K."/>
            <person name="Kemena C."/>
            <person name="Kremer L.P.M."/>
            <person name="Lee S.L."/>
            <person name="Lopez-Ezquerra A."/>
            <person name="Mallet L."/>
            <person name="Monroy-Kuhn J.M."/>
            <person name="Moser A."/>
            <person name="Murali S.C."/>
            <person name="Muzny D.M."/>
            <person name="Otani S."/>
            <person name="Piulachs M.-D."/>
            <person name="Poelchau M."/>
            <person name="Qu J."/>
            <person name="Schaub F."/>
            <person name="Wada-Katsumata A."/>
            <person name="Worley K.C."/>
            <person name="Xie Q."/>
            <person name="Ylla G."/>
            <person name="Poulsen M."/>
            <person name="Gibbs R.A."/>
            <person name="Schal C."/>
            <person name="Richards S."/>
            <person name="Belles X."/>
            <person name="Korb J."/>
            <person name="Bornberg-Bauer E."/>
        </authorList>
    </citation>
    <scope>NUCLEOTIDE SEQUENCE [LARGE SCALE GENOMIC DNA]</scope>
    <source>
        <tissue evidence="8">Whole body</tissue>
    </source>
</reference>
<dbReference type="InParanoid" id="A0A2J7QY99"/>
<organism evidence="8 9">
    <name type="scientific">Cryptotermes secundus</name>
    <dbReference type="NCBI Taxonomy" id="105785"/>
    <lineage>
        <taxon>Eukaryota</taxon>
        <taxon>Metazoa</taxon>
        <taxon>Ecdysozoa</taxon>
        <taxon>Arthropoda</taxon>
        <taxon>Hexapoda</taxon>
        <taxon>Insecta</taxon>
        <taxon>Pterygota</taxon>
        <taxon>Neoptera</taxon>
        <taxon>Polyneoptera</taxon>
        <taxon>Dictyoptera</taxon>
        <taxon>Blattodea</taxon>
        <taxon>Blattoidea</taxon>
        <taxon>Termitoidae</taxon>
        <taxon>Kalotermitidae</taxon>
        <taxon>Cryptotermitinae</taxon>
        <taxon>Cryptotermes</taxon>
    </lineage>
</organism>
<proteinExistence type="predicted"/>
<dbReference type="SUPFAM" id="SSF53098">
    <property type="entry name" value="Ribonuclease H-like"/>
    <property type="match status" value="1"/>
</dbReference>
<evidence type="ECO:0000256" key="3">
    <source>
        <dbReference type="ARBA" id="ARBA00022695"/>
    </source>
</evidence>
<evidence type="ECO:0000256" key="6">
    <source>
        <dbReference type="SAM" id="MobiDB-lite"/>
    </source>
</evidence>